<dbReference type="PANTHER" id="PTHR35174">
    <property type="entry name" value="BLL7171 PROTEIN-RELATED"/>
    <property type="match status" value="1"/>
</dbReference>
<dbReference type="Proteomes" id="UP000593892">
    <property type="component" value="Chromosome"/>
</dbReference>
<gene>
    <name evidence="3" type="ORF">IRI77_14525</name>
</gene>
<evidence type="ECO:0000313" key="4">
    <source>
        <dbReference type="Proteomes" id="UP000593892"/>
    </source>
</evidence>
<evidence type="ECO:0000313" key="3">
    <source>
        <dbReference type="EMBL" id="QOY91109.1"/>
    </source>
</evidence>
<dbReference type="AlphaFoldDB" id="A0A7S7NXQ3"/>
<dbReference type="PANTHER" id="PTHR35174:SF1">
    <property type="entry name" value="BLL0086 PROTEIN"/>
    <property type="match status" value="1"/>
</dbReference>
<name>A0A7S7NXQ3_PALFE</name>
<proteinExistence type="inferred from homology"/>
<organism evidence="3 4">
    <name type="scientific">Paludibaculum fermentans</name>
    <dbReference type="NCBI Taxonomy" id="1473598"/>
    <lineage>
        <taxon>Bacteria</taxon>
        <taxon>Pseudomonadati</taxon>
        <taxon>Acidobacteriota</taxon>
        <taxon>Terriglobia</taxon>
        <taxon>Bryobacterales</taxon>
        <taxon>Bryobacteraceae</taxon>
        <taxon>Paludibaculum</taxon>
    </lineage>
</organism>
<dbReference type="Gene3D" id="3.30.70.1060">
    <property type="entry name" value="Dimeric alpha+beta barrel"/>
    <property type="match status" value="1"/>
</dbReference>
<dbReference type="SUPFAM" id="SSF54909">
    <property type="entry name" value="Dimeric alpha+beta barrel"/>
    <property type="match status" value="1"/>
</dbReference>
<feature type="domain" description="YCII-related" evidence="2">
    <location>
        <begin position="1"/>
        <end position="92"/>
    </location>
</feature>
<dbReference type="Pfam" id="PF03795">
    <property type="entry name" value="YCII"/>
    <property type="match status" value="1"/>
</dbReference>
<comment type="similarity">
    <text evidence="1">Belongs to the YciI family.</text>
</comment>
<evidence type="ECO:0000256" key="1">
    <source>
        <dbReference type="ARBA" id="ARBA00007689"/>
    </source>
</evidence>
<keyword evidence="4" id="KW-1185">Reference proteome</keyword>
<dbReference type="RefSeq" id="WP_194452764.1">
    <property type="nucleotide sequence ID" value="NZ_CP063849.1"/>
</dbReference>
<reference evidence="3 4" key="1">
    <citation type="submission" date="2020-10" db="EMBL/GenBank/DDBJ databases">
        <title>Complete genome sequence of Paludibaculum fermentans P105T, a facultatively anaerobic acidobacterium capable of dissimilatory Fe(III) reduction.</title>
        <authorList>
            <person name="Dedysh S.N."/>
            <person name="Beletsky A.V."/>
            <person name="Kulichevskaya I.S."/>
            <person name="Mardanov A.V."/>
            <person name="Ravin N.V."/>
        </authorList>
    </citation>
    <scope>NUCLEOTIDE SEQUENCE [LARGE SCALE GENOMIC DNA]</scope>
    <source>
        <strain evidence="3 4">P105</strain>
    </source>
</reference>
<dbReference type="InterPro" id="IPR005545">
    <property type="entry name" value="YCII"/>
</dbReference>
<sequence length="126" mass="13275">MRFMLMIKATQESEAGLPPSPELMAAVGQLTLEGMKSGIIISVGGLGPSSQGTRIRASKGTLSVVDGPFAETKELIAGFAVIEAPTREAAVEQGRLMMDLHVKTLGPGYEGECEVRSMSEPPPCSR</sequence>
<dbReference type="KEGG" id="pfer:IRI77_14525"/>
<accession>A0A7S7NXQ3</accession>
<protein>
    <recommendedName>
        <fullName evidence="2">YCII-related domain-containing protein</fullName>
    </recommendedName>
</protein>
<evidence type="ECO:0000259" key="2">
    <source>
        <dbReference type="Pfam" id="PF03795"/>
    </source>
</evidence>
<dbReference type="InterPro" id="IPR011008">
    <property type="entry name" value="Dimeric_a/b-barrel"/>
</dbReference>
<dbReference type="EMBL" id="CP063849">
    <property type="protein sequence ID" value="QOY91109.1"/>
    <property type="molecule type" value="Genomic_DNA"/>
</dbReference>